<dbReference type="EMBL" id="JAVDVY010000001">
    <property type="protein sequence ID" value="MDR7133745.1"/>
    <property type="molecule type" value="Genomic_DNA"/>
</dbReference>
<proteinExistence type="predicted"/>
<accession>A0ABU1W839</accession>
<sequence>MSYRVEIREFGSAGSCVPAPSTLLCHSTPHEAATAGRRDAHLHARISRRSVVVRVYGETGELVVAAPIRCGSGLDALA</sequence>
<evidence type="ECO:0000313" key="2">
    <source>
        <dbReference type="Proteomes" id="UP001251524"/>
    </source>
</evidence>
<gene>
    <name evidence="1" type="ORF">J2X06_000929</name>
</gene>
<protein>
    <submittedName>
        <fullName evidence="1">Uncharacterized protein</fullName>
    </submittedName>
</protein>
<keyword evidence="2" id="KW-1185">Reference proteome</keyword>
<dbReference type="RefSeq" id="WP_310058903.1">
    <property type="nucleotide sequence ID" value="NZ_JAVDVY010000001.1"/>
</dbReference>
<name>A0ABU1W839_9GAMM</name>
<dbReference type="Proteomes" id="UP001251524">
    <property type="component" value="Unassembled WGS sequence"/>
</dbReference>
<organism evidence="1 2">
    <name type="scientific">Lysobacter niastensis</name>
    <dbReference type="NCBI Taxonomy" id="380629"/>
    <lineage>
        <taxon>Bacteria</taxon>
        <taxon>Pseudomonadati</taxon>
        <taxon>Pseudomonadota</taxon>
        <taxon>Gammaproteobacteria</taxon>
        <taxon>Lysobacterales</taxon>
        <taxon>Lysobacteraceae</taxon>
        <taxon>Lysobacter</taxon>
    </lineage>
</organism>
<evidence type="ECO:0000313" key="1">
    <source>
        <dbReference type="EMBL" id="MDR7133745.1"/>
    </source>
</evidence>
<comment type="caution">
    <text evidence="1">The sequence shown here is derived from an EMBL/GenBank/DDBJ whole genome shotgun (WGS) entry which is preliminary data.</text>
</comment>
<reference evidence="1 2" key="1">
    <citation type="submission" date="2023-07" db="EMBL/GenBank/DDBJ databases">
        <title>Sorghum-associated microbial communities from plants grown in Nebraska, USA.</title>
        <authorList>
            <person name="Schachtman D."/>
        </authorList>
    </citation>
    <scope>NUCLEOTIDE SEQUENCE [LARGE SCALE GENOMIC DNA]</scope>
    <source>
        <strain evidence="1 2">BE198</strain>
    </source>
</reference>